<evidence type="ECO:0000256" key="5">
    <source>
        <dbReference type="SAM" id="MobiDB-lite"/>
    </source>
</evidence>
<keyword evidence="3 6" id="KW-1133">Transmembrane helix</keyword>
<feature type="region of interest" description="Disordered" evidence="5">
    <location>
        <begin position="41"/>
        <end position="94"/>
    </location>
</feature>
<organism evidence="7 8">
    <name type="scientific">Hyaloscypha hepaticicola</name>
    <dbReference type="NCBI Taxonomy" id="2082293"/>
    <lineage>
        <taxon>Eukaryota</taxon>
        <taxon>Fungi</taxon>
        <taxon>Dikarya</taxon>
        <taxon>Ascomycota</taxon>
        <taxon>Pezizomycotina</taxon>
        <taxon>Leotiomycetes</taxon>
        <taxon>Helotiales</taxon>
        <taxon>Hyaloscyphaceae</taxon>
        <taxon>Hyaloscypha</taxon>
    </lineage>
</organism>
<dbReference type="SUPFAM" id="SSF144083">
    <property type="entry name" value="Magnesium transport protein CorA, transmembrane region"/>
    <property type="match status" value="1"/>
</dbReference>
<dbReference type="EMBL" id="KZ613484">
    <property type="protein sequence ID" value="PMD20685.1"/>
    <property type="molecule type" value="Genomic_DNA"/>
</dbReference>
<dbReference type="OrthoDB" id="426293at2759"/>
<dbReference type="InterPro" id="IPR045863">
    <property type="entry name" value="CorA_TM1_TM2"/>
</dbReference>
<dbReference type="InterPro" id="IPR002523">
    <property type="entry name" value="MgTranspt_CorA/ZnTranspt_ZntB"/>
</dbReference>
<feature type="transmembrane region" description="Helical" evidence="6">
    <location>
        <begin position="587"/>
        <end position="607"/>
    </location>
</feature>
<evidence type="ECO:0008006" key="9">
    <source>
        <dbReference type="Google" id="ProtNLM"/>
    </source>
</evidence>
<feature type="compositionally biased region" description="Basic and acidic residues" evidence="5">
    <location>
        <begin position="62"/>
        <end position="84"/>
    </location>
</feature>
<name>A0A2J6Q338_9HELO</name>
<dbReference type="GO" id="GO:0046873">
    <property type="term" value="F:metal ion transmembrane transporter activity"/>
    <property type="evidence" value="ECO:0007669"/>
    <property type="project" value="InterPro"/>
</dbReference>
<dbReference type="PANTHER" id="PTHR47685:SF1">
    <property type="entry name" value="MAGNESIUM TRANSPORT PROTEIN CORA"/>
    <property type="match status" value="1"/>
</dbReference>
<evidence type="ECO:0000313" key="7">
    <source>
        <dbReference type="EMBL" id="PMD20685.1"/>
    </source>
</evidence>
<evidence type="ECO:0000256" key="6">
    <source>
        <dbReference type="SAM" id="Phobius"/>
    </source>
</evidence>
<reference evidence="7 8" key="1">
    <citation type="submission" date="2016-05" db="EMBL/GenBank/DDBJ databases">
        <title>A degradative enzymes factory behind the ericoid mycorrhizal symbiosis.</title>
        <authorList>
            <consortium name="DOE Joint Genome Institute"/>
            <person name="Martino E."/>
            <person name="Morin E."/>
            <person name="Grelet G."/>
            <person name="Kuo A."/>
            <person name="Kohler A."/>
            <person name="Daghino S."/>
            <person name="Barry K."/>
            <person name="Choi C."/>
            <person name="Cichocki N."/>
            <person name="Clum A."/>
            <person name="Copeland A."/>
            <person name="Hainaut M."/>
            <person name="Haridas S."/>
            <person name="Labutti K."/>
            <person name="Lindquist E."/>
            <person name="Lipzen A."/>
            <person name="Khouja H.-R."/>
            <person name="Murat C."/>
            <person name="Ohm R."/>
            <person name="Olson A."/>
            <person name="Spatafora J."/>
            <person name="Veneault-Fourrey C."/>
            <person name="Henrissat B."/>
            <person name="Grigoriev I."/>
            <person name="Martin F."/>
            <person name="Perotto S."/>
        </authorList>
    </citation>
    <scope>NUCLEOTIDE SEQUENCE [LARGE SCALE GENOMIC DNA]</scope>
    <source>
        <strain evidence="7 8">UAMH 7357</strain>
    </source>
</reference>
<dbReference type="InterPro" id="IPR050829">
    <property type="entry name" value="CorA_MIT"/>
</dbReference>
<keyword evidence="8" id="KW-1185">Reference proteome</keyword>
<feature type="region of interest" description="Disordered" evidence="5">
    <location>
        <begin position="640"/>
        <end position="674"/>
    </location>
</feature>
<evidence type="ECO:0000313" key="8">
    <source>
        <dbReference type="Proteomes" id="UP000235672"/>
    </source>
</evidence>
<keyword evidence="4 6" id="KW-0472">Membrane</keyword>
<protein>
    <recommendedName>
        <fullName evidence="9">Cora-domain-containing protein</fullName>
    </recommendedName>
</protein>
<proteinExistence type="predicted"/>
<evidence type="ECO:0000256" key="1">
    <source>
        <dbReference type="ARBA" id="ARBA00004141"/>
    </source>
</evidence>
<dbReference type="Pfam" id="PF01544">
    <property type="entry name" value="CorA"/>
    <property type="match status" value="1"/>
</dbReference>
<accession>A0A2J6Q338</accession>
<keyword evidence="2 6" id="KW-0812">Transmembrane</keyword>
<dbReference type="Gene3D" id="1.20.58.340">
    <property type="entry name" value="Magnesium transport protein CorA, transmembrane region"/>
    <property type="match status" value="1"/>
</dbReference>
<sequence length="763" mass="87691">MAMAARPNVEELLKKLADIQQAYSQTLLEVHEALAQLSVGSATSGLPGASSTKSAKRRRRSTRDTEEKPSADWITKVERPKGADGKSVTLGSSVITGESEDSDIEEEFYVQKPLPRYTFDHENLRQHLKTYKFKKYGEMLLDTVVQNGRLLDPTLFKDYPADELWHNSHYSVFDVGTDGAPVSRSQVVEKGSKIDSAIWQAIQNVNSDPNSQQPIVGRITIVREPSPIIFGALHLTMNEHFDMDELFECLVKEDTSHAYCLERNFSHDKRIQGSFIFKFDYFTIVEEGIQPMPWQKSDTAEKLQNRPDDHIPITRCCSIVGLSLSGDPVKRLRNNTRKARKNHTEHGQVFDPWAPWHVINIQCYPDDLHSMEVHDSTKHYVNGPDAFLHTLLAEFQDAEKRFSYLYKKISKLVIPPSELMFDGELRDRLLFEDKNFTYSRRYFWGYQTLGVMRDGIKAIIDSYKKTFKEDVWEGKHRTLWPMIDEKASRNVHWKERMAKLKKSFERIITELDNLWEEIDERRKEIRTLRDQLFNGTSVLESRKSVELSEVTILQGHNIKLLTLVSIFFLPLTFVTSVFGMTDMPSHHFFKAFGITMVTVCIPFFLLIGSMNTTSGMQFWRGKWDDLINWIWKLFWKPKDDDHASMSSEEPLRSRRRSSISELSHVRRPSDFQGPRESIASVTTLRTVRANSSAGNALPQRRQSNADILQVAGVSDGESANSATAKKATQLTTVVSTEKGITSEVSWWDKLSWSRKKSEEHNHV</sequence>
<dbReference type="GO" id="GO:0016020">
    <property type="term" value="C:membrane"/>
    <property type="evidence" value="ECO:0007669"/>
    <property type="project" value="UniProtKB-SubCell"/>
</dbReference>
<comment type="subcellular location">
    <subcellularLocation>
        <location evidence="1">Membrane</location>
        <topology evidence="1">Multi-pass membrane protein</topology>
    </subcellularLocation>
</comment>
<evidence type="ECO:0000256" key="4">
    <source>
        <dbReference type="ARBA" id="ARBA00023136"/>
    </source>
</evidence>
<dbReference type="Proteomes" id="UP000235672">
    <property type="component" value="Unassembled WGS sequence"/>
</dbReference>
<evidence type="ECO:0000256" key="3">
    <source>
        <dbReference type="ARBA" id="ARBA00022989"/>
    </source>
</evidence>
<dbReference type="AlphaFoldDB" id="A0A2J6Q338"/>
<gene>
    <name evidence="7" type="ORF">NA56DRAFT_646331</name>
</gene>
<evidence type="ECO:0000256" key="2">
    <source>
        <dbReference type="ARBA" id="ARBA00022692"/>
    </source>
</evidence>
<feature type="transmembrane region" description="Helical" evidence="6">
    <location>
        <begin position="560"/>
        <end position="581"/>
    </location>
</feature>
<dbReference type="PANTHER" id="PTHR47685">
    <property type="entry name" value="MAGNESIUM TRANSPORT PROTEIN CORA"/>
    <property type="match status" value="1"/>
</dbReference>